<dbReference type="PROSITE" id="PS50109">
    <property type="entry name" value="HIS_KIN"/>
    <property type="match status" value="1"/>
</dbReference>
<evidence type="ECO:0000259" key="10">
    <source>
        <dbReference type="PROSITE" id="PS50109"/>
    </source>
</evidence>
<comment type="caution">
    <text evidence="11">The sequence shown here is derived from an EMBL/GenBank/DDBJ whole genome shotgun (WGS) entry which is preliminary data.</text>
</comment>
<evidence type="ECO:0000256" key="9">
    <source>
        <dbReference type="SAM" id="Phobius"/>
    </source>
</evidence>
<evidence type="ECO:0000256" key="4">
    <source>
        <dbReference type="ARBA" id="ARBA00022679"/>
    </source>
</evidence>
<evidence type="ECO:0000313" key="12">
    <source>
        <dbReference type="Proteomes" id="UP000469185"/>
    </source>
</evidence>
<dbReference type="InterPro" id="IPR003594">
    <property type="entry name" value="HATPase_dom"/>
</dbReference>
<dbReference type="GO" id="GO:0046983">
    <property type="term" value="F:protein dimerization activity"/>
    <property type="evidence" value="ECO:0007669"/>
    <property type="project" value="InterPro"/>
</dbReference>
<sequence length="409" mass="43575">MSDGLDHRQRVNPWLFDGAIVAALLTVGLLSMFVNAGSMPSYRPGDALGVLLIALTTVPVLFRRVAPVSSGLVLAATTLLYLVWDYASLSSTPAMLIAVYSAGAYAVLAPGLVVLASHFTVTMVYLASIFNTVDVVGPVLVNLCFAILGYTGAWAIGRGMRNGRLYTAQLRDRAERLEGERTAEVRVALAEERSRIARELHDVVAHHVSVMTVQAAGAQRSLESSPARSSEALRSIETTGRAALTEMRRIVGVLRSPERTGQIGAHLEAHRGPQPGVADLEGLADQMRATGIDVTLIHKGDTGDLPAGVDVTVFRIVQEALTNALKHAGPASVQVSLERASDSITVRVRDDGRGMAAQLEARRPGHGLLGIRERVAIYGGVFMAGPRHGGGYEVHARIPCDSVEQSTVQ</sequence>
<accession>A0A6N9YH30</accession>
<dbReference type="InterPro" id="IPR036890">
    <property type="entry name" value="HATPase_C_sf"/>
</dbReference>
<feature type="transmembrane region" description="Helical" evidence="9">
    <location>
        <begin position="135"/>
        <end position="156"/>
    </location>
</feature>
<dbReference type="GO" id="GO:0016020">
    <property type="term" value="C:membrane"/>
    <property type="evidence" value="ECO:0007669"/>
    <property type="project" value="InterPro"/>
</dbReference>
<keyword evidence="6 11" id="KW-0418">Kinase</keyword>
<dbReference type="Proteomes" id="UP000469185">
    <property type="component" value="Unassembled WGS sequence"/>
</dbReference>
<dbReference type="InterPro" id="IPR011712">
    <property type="entry name" value="Sig_transdc_His_kin_sub3_dim/P"/>
</dbReference>
<dbReference type="GO" id="GO:0000155">
    <property type="term" value="F:phosphorelay sensor kinase activity"/>
    <property type="evidence" value="ECO:0007669"/>
    <property type="project" value="InterPro"/>
</dbReference>
<organism evidence="11 12">
    <name type="scientific">Phytoactinopolyspora alkaliphila</name>
    <dbReference type="NCBI Taxonomy" id="1783498"/>
    <lineage>
        <taxon>Bacteria</taxon>
        <taxon>Bacillati</taxon>
        <taxon>Actinomycetota</taxon>
        <taxon>Actinomycetes</taxon>
        <taxon>Jiangellales</taxon>
        <taxon>Jiangellaceae</taxon>
        <taxon>Phytoactinopolyspora</taxon>
    </lineage>
</organism>
<dbReference type="PANTHER" id="PTHR24421:SF10">
    <property type="entry name" value="NITRATE_NITRITE SENSOR PROTEIN NARQ"/>
    <property type="match status" value="1"/>
</dbReference>
<evidence type="ECO:0000256" key="3">
    <source>
        <dbReference type="ARBA" id="ARBA00022553"/>
    </source>
</evidence>
<evidence type="ECO:0000313" key="11">
    <source>
        <dbReference type="EMBL" id="NED94218.1"/>
    </source>
</evidence>
<feature type="transmembrane region" description="Helical" evidence="9">
    <location>
        <begin position="94"/>
        <end position="115"/>
    </location>
</feature>
<feature type="transmembrane region" description="Helical" evidence="9">
    <location>
        <begin position="46"/>
        <end position="62"/>
    </location>
</feature>
<dbReference type="Pfam" id="PF07730">
    <property type="entry name" value="HisKA_3"/>
    <property type="match status" value="1"/>
</dbReference>
<keyword evidence="7" id="KW-0067">ATP-binding</keyword>
<evidence type="ECO:0000256" key="5">
    <source>
        <dbReference type="ARBA" id="ARBA00022741"/>
    </source>
</evidence>
<dbReference type="InterPro" id="IPR050482">
    <property type="entry name" value="Sensor_HK_TwoCompSys"/>
</dbReference>
<evidence type="ECO:0000256" key="1">
    <source>
        <dbReference type="ARBA" id="ARBA00000085"/>
    </source>
</evidence>
<dbReference type="Pfam" id="PF02518">
    <property type="entry name" value="HATPase_c"/>
    <property type="match status" value="1"/>
</dbReference>
<dbReference type="RefSeq" id="WP_163815727.1">
    <property type="nucleotide sequence ID" value="NZ_JAAGOB010000001.1"/>
</dbReference>
<keyword evidence="8" id="KW-0902">Two-component regulatory system</keyword>
<feature type="transmembrane region" description="Helical" evidence="9">
    <location>
        <begin position="14"/>
        <end position="34"/>
    </location>
</feature>
<dbReference type="SMART" id="SM00387">
    <property type="entry name" value="HATPase_c"/>
    <property type="match status" value="1"/>
</dbReference>
<dbReference type="Gene3D" id="3.30.565.10">
    <property type="entry name" value="Histidine kinase-like ATPase, C-terminal domain"/>
    <property type="match status" value="1"/>
</dbReference>
<keyword evidence="5" id="KW-0547">Nucleotide-binding</keyword>
<keyword evidence="9" id="KW-0472">Membrane</keyword>
<dbReference type="Pfam" id="PF23539">
    <property type="entry name" value="DUF7134"/>
    <property type="match status" value="1"/>
</dbReference>
<keyword evidence="3" id="KW-0597">Phosphoprotein</keyword>
<feature type="transmembrane region" description="Helical" evidence="9">
    <location>
        <begin position="68"/>
        <end position="87"/>
    </location>
</feature>
<proteinExistence type="predicted"/>
<dbReference type="EMBL" id="JAAGOB010000001">
    <property type="protein sequence ID" value="NED94218.1"/>
    <property type="molecule type" value="Genomic_DNA"/>
</dbReference>
<comment type="catalytic activity">
    <reaction evidence="1">
        <text>ATP + protein L-histidine = ADP + protein N-phospho-L-histidine.</text>
        <dbReference type="EC" id="2.7.13.3"/>
    </reaction>
</comment>
<dbReference type="SUPFAM" id="SSF55874">
    <property type="entry name" value="ATPase domain of HSP90 chaperone/DNA topoisomerase II/histidine kinase"/>
    <property type="match status" value="1"/>
</dbReference>
<name>A0A6N9YH30_9ACTN</name>
<dbReference type="Gene3D" id="1.20.5.1930">
    <property type="match status" value="1"/>
</dbReference>
<reference evidence="11 12" key="1">
    <citation type="submission" date="2020-02" db="EMBL/GenBank/DDBJ databases">
        <authorList>
            <person name="Li X.-J."/>
            <person name="Feng X.-M."/>
        </authorList>
    </citation>
    <scope>NUCLEOTIDE SEQUENCE [LARGE SCALE GENOMIC DNA]</scope>
    <source>
        <strain evidence="11 12">CGMCC 4.7225</strain>
    </source>
</reference>
<dbReference type="InterPro" id="IPR005467">
    <property type="entry name" value="His_kinase_dom"/>
</dbReference>
<feature type="domain" description="Histidine kinase" evidence="10">
    <location>
        <begin position="315"/>
        <end position="402"/>
    </location>
</feature>
<evidence type="ECO:0000256" key="2">
    <source>
        <dbReference type="ARBA" id="ARBA00012438"/>
    </source>
</evidence>
<dbReference type="GO" id="GO:0005524">
    <property type="term" value="F:ATP binding"/>
    <property type="evidence" value="ECO:0007669"/>
    <property type="project" value="UniProtKB-KW"/>
</dbReference>
<evidence type="ECO:0000256" key="6">
    <source>
        <dbReference type="ARBA" id="ARBA00022777"/>
    </source>
</evidence>
<gene>
    <name evidence="11" type="ORF">G1H11_02730</name>
</gene>
<keyword evidence="9" id="KW-1133">Transmembrane helix</keyword>
<keyword evidence="12" id="KW-1185">Reference proteome</keyword>
<evidence type="ECO:0000256" key="7">
    <source>
        <dbReference type="ARBA" id="ARBA00022840"/>
    </source>
</evidence>
<dbReference type="InterPro" id="IPR055558">
    <property type="entry name" value="DUF7134"/>
</dbReference>
<dbReference type="PANTHER" id="PTHR24421">
    <property type="entry name" value="NITRATE/NITRITE SENSOR PROTEIN NARX-RELATED"/>
    <property type="match status" value="1"/>
</dbReference>
<evidence type="ECO:0000256" key="8">
    <source>
        <dbReference type="ARBA" id="ARBA00023012"/>
    </source>
</evidence>
<dbReference type="EC" id="2.7.13.3" evidence="2"/>
<dbReference type="CDD" id="cd16917">
    <property type="entry name" value="HATPase_UhpB-NarQ-NarX-like"/>
    <property type="match status" value="1"/>
</dbReference>
<protein>
    <recommendedName>
        <fullName evidence="2">histidine kinase</fullName>
        <ecNumber evidence="2">2.7.13.3</ecNumber>
    </recommendedName>
</protein>
<keyword evidence="9" id="KW-0812">Transmembrane</keyword>
<dbReference type="AlphaFoldDB" id="A0A6N9YH30"/>
<keyword evidence="4" id="KW-0808">Transferase</keyword>